<keyword evidence="1" id="KW-0175">Coiled coil</keyword>
<dbReference type="RefSeq" id="XP_001010203.2">
    <property type="nucleotide sequence ID" value="XM_001010203.2"/>
</dbReference>
<dbReference type="eggNOG" id="ENOG502SQS0">
    <property type="taxonomic scope" value="Eukaryota"/>
</dbReference>
<dbReference type="PDB" id="6Z1P">
    <property type="method" value="EM"/>
    <property type="resolution" value="3.70 A"/>
    <property type="chains" value="Bv=1-579"/>
</dbReference>
<dbReference type="AlphaFoldDB" id="I7M0P0"/>
<feature type="coiled-coil region" evidence="1">
    <location>
        <begin position="246"/>
        <end position="273"/>
    </location>
</feature>
<keyword evidence="5" id="KW-0002">3D-structure</keyword>
<accession>I7M0P0</accession>
<dbReference type="KEGG" id="tet:TTHERM_00561490"/>
<evidence type="ECO:0007829" key="5">
    <source>
        <dbReference type="PDB" id="6Z1P"/>
    </source>
</evidence>
<dbReference type="EMDB" id="EMD-11032"/>
<keyword evidence="4" id="KW-1185">Reference proteome</keyword>
<evidence type="ECO:0000313" key="3">
    <source>
        <dbReference type="EMBL" id="EAR89958.2"/>
    </source>
</evidence>
<feature type="region of interest" description="Disordered" evidence="2">
    <location>
        <begin position="335"/>
        <end position="369"/>
    </location>
</feature>
<dbReference type="EMBL" id="GG662808">
    <property type="protein sequence ID" value="EAR89958.2"/>
    <property type="molecule type" value="Genomic_DNA"/>
</dbReference>
<dbReference type="Proteomes" id="UP000009168">
    <property type="component" value="Unassembled WGS sequence"/>
</dbReference>
<evidence type="ECO:0000313" key="4">
    <source>
        <dbReference type="Proteomes" id="UP000009168"/>
    </source>
</evidence>
<dbReference type="SMR" id="I7M0P0"/>
<evidence type="ECO:0000256" key="2">
    <source>
        <dbReference type="SAM" id="MobiDB-lite"/>
    </source>
</evidence>
<proteinExistence type="evidence at protein level"/>
<protein>
    <submittedName>
        <fullName evidence="3">Uncharacterized protein</fullName>
    </submittedName>
</protein>
<dbReference type="STRING" id="312017.I7M0P0"/>
<organism evidence="3 4">
    <name type="scientific">Tetrahymena thermophila (strain SB210)</name>
    <dbReference type="NCBI Taxonomy" id="312017"/>
    <lineage>
        <taxon>Eukaryota</taxon>
        <taxon>Sar</taxon>
        <taxon>Alveolata</taxon>
        <taxon>Ciliophora</taxon>
        <taxon>Intramacronucleata</taxon>
        <taxon>Oligohymenophorea</taxon>
        <taxon>Hymenostomatida</taxon>
        <taxon>Tetrahymenina</taxon>
        <taxon>Tetrahymenidae</taxon>
        <taxon>Tetrahymena</taxon>
    </lineage>
</organism>
<dbReference type="OrthoDB" id="312508at2759"/>
<name>I7M0P0_TETTS</name>
<dbReference type="GeneID" id="7834916"/>
<feature type="coiled-coil region" evidence="1">
    <location>
        <begin position="385"/>
        <end position="421"/>
    </location>
</feature>
<gene>
    <name evidence="3" type="ORF">TTHERM_00561490</name>
</gene>
<reference evidence="5" key="2">
    <citation type="journal article" date="2020" name="Elife">
        <title>Ciliate mitoribosome illuminates evolutionary steps of mitochondrial translation.</title>
        <authorList>
            <person name="Tobiasson V."/>
            <person name="Amunts A."/>
        </authorList>
    </citation>
    <scope>STRUCTURE BY ELECTRON MICROSCOPY (3.70 ANGSTROMS)</scope>
</reference>
<sequence>MNFINKARSQLGLFKEFIVMPRMGWKLRKPSRKVTIYEQERRAQKQLEKEYRAKVISDYWNSQTILENEYIEKYTREELERKKKSDQNFRDSIIRIAKATQNHVEFLKKRSALDEAKERKHILEQDVKAMNKKRILNIMQQESRHWINQQNVNNINPDSIMPATIYDETDYYLKLHEQAFLFEQGRLEEMEKVSLETEEIQYKNSVLMPIYQDVISMIKHLKSTESFKLEKEFQAAKRILIEDCRNMQIEDQLEEKMAKLEKAFNTLRKAQKEKFDQPENQLEFLHEHLLILYNMLRKWGEYTNMLKIPATVVRDILHERQVMLEKKKLIRKQNLEQAKNQDRDTEENEQDSDIQSNDERETSDSEDEIDIAKLIEEEKLRQEKIKEQQRLFEERKLQMEKEQAEEEQAEQKQTIQDDLLNPEKAIENLMLQFEKKAEEELNAEFHIEKNSLYGNDKNAVDSRDFYKGIDLENVFPRALIDNSFDFTKLSGLPFQNVKEALRNEEKIELLRGEDPNNSPRKFETALIVEVFKLKSQQLRAASLTRAQQQKLNDIDTLLDLIGEIKVEEPTFLLKIWKNF</sequence>
<evidence type="ECO:0000256" key="1">
    <source>
        <dbReference type="SAM" id="Coils"/>
    </source>
</evidence>
<dbReference type="InParanoid" id="I7M0P0"/>
<reference evidence="4" key="1">
    <citation type="journal article" date="2006" name="PLoS Biol.">
        <title>Macronuclear genome sequence of the ciliate Tetrahymena thermophila, a model eukaryote.</title>
        <authorList>
            <person name="Eisen J.A."/>
            <person name="Coyne R.S."/>
            <person name="Wu M."/>
            <person name="Wu D."/>
            <person name="Thiagarajan M."/>
            <person name="Wortman J.R."/>
            <person name="Badger J.H."/>
            <person name="Ren Q."/>
            <person name="Amedeo P."/>
            <person name="Jones K.M."/>
            <person name="Tallon L.J."/>
            <person name="Delcher A.L."/>
            <person name="Salzberg S.L."/>
            <person name="Silva J.C."/>
            <person name="Haas B.J."/>
            <person name="Majoros W.H."/>
            <person name="Farzad M."/>
            <person name="Carlton J.M."/>
            <person name="Smith R.K. Jr."/>
            <person name="Garg J."/>
            <person name="Pearlman R.E."/>
            <person name="Karrer K.M."/>
            <person name="Sun L."/>
            <person name="Manning G."/>
            <person name="Elde N.C."/>
            <person name="Turkewitz A.P."/>
            <person name="Asai D.J."/>
            <person name="Wilkes D.E."/>
            <person name="Wang Y."/>
            <person name="Cai H."/>
            <person name="Collins K."/>
            <person name="Stewart B.A."/>
            <person name="Lee S.R."/>
            <person name="Wilamowska K."/>
            <person name="Weinberg Z."/>
            <person name="Ruzzo W.L."/>
            <person name="Wloga D."/>
            <person name="Gaertig J."/>
            <person name="Frankel J."/>
            <person name="Tsao C.-C."/>
            <person name="Gorovsky M.A."/>
            <person name="Keeling P.J."/>
            <person name="Waller R.F."/>
            <person name="Patron N.J."/>
            <person name="Cherry J.M."/>
            <person name="Stover N.A."/>
            <person name="Krieger C.J."/>
            <person name="del Toro C."/>
            <person name="Ryder H.F."/>
            <person name="Williamson S.C."/>
            <person name="Barbeau R.A."/>
            <person name="Hamilton E.P."/>
            <person name="Orias E."/>
        </authorList>
    </citation>
    <scope>NUCLEOTIDE SEQUENCE [LARGE SCALE GENOMIC DNA]</scope>
    <source>
        <strain evidence="4">SB210</strain>
    </source>
</reference>
<dbReference type="CDD" id="cd23695">
    <property type="entry name" value="mS26_Tt"/>
    <property type="match status" value="1"/>
</dbReference>